<proteinExistence type="predicted"/>
<accession>A0A7D6E0Q5</accession>
<sequence length="369" mass="42293">MAISQADRRQWLDLLRECRFVLDAMRHQTSYAVRPNLFTKGTQASMWQLHPGKLVREFDSKSSKLDARMGAALFDAVSEVRNFLNRPQPWTTTQVAEDLTRAVLLVDKAIGAVELLRLDDETVAQVVDELERDYLLSLAVTLTGQGTIAQKLSEWEGGDPGDYLDVATFRLVREGGSGRLHMRDIYEATDAGMTTLLFGKGFRSYDKYPQVQYMLYSQWFTYMYALWEEQYRIRLAVAHGADDDGKPWTRFDIIQQLFGDIRNVRNDVVHKHGVVDACADNTKLAWFTEGSRIEITTEQMHSLVTLFPREELLRKPTRAKPGNPQNLPWSVEPELVDEVRQLADRIGLTRRLKKDIGNEALKCWIASHQ</sequence>
<evidence type="ECO:0000313" key="2">
    <source>
        <dbReference type="Proteomes" id="UP000510682"/>
    </source>
</evidence>
<dbReference type="KEGG" id="mgor:H0P51_08900"/>
<dbReference type="AlphaFoldDB" id="A0A7D6E0Q5"/>
<name>A0A7D6E0Q5_9MYCO</name>
<reference evidence="1 2" key="2">
    <citation type="submission" date="2020-07" db="EMBL/GenBank/DDBJ databases">
        <authorList>
            <person name="Yu X."/>
        </authorList>
    </citation>
    <scope>NUCLEOTIDE SEQUENCE [LARGE SCALE GENOMIC DNA]</scope>
    <source>
        <strain evidence="2">24</strain>
    </source>
</reference>
<dbReference type="RefSeq" id="WP_180917573.1">
    <property type="nucleotide sequence ID" value="NZ_CP059165.1"/>
</dbReference>
<reference evidence="2" key="1">
    <citation type="submission" date="2020-07" db="EMBL/GenBank/DDBJ databases">
        <title>Description of Mycobacterium gordonae subsp. intergordonae subsp.nov. and Mycobacterium gordonae subsp. gordonae subsp. nov.</title>
        <authorList>
            <person name="Yu X."/>
        </authorList>
    </citation>
    <scope>NUCLEOTIDE SEQUENCE [LARGE SCALE GENOMIC DNA]</scope>
    <source>
        <strain evidence="2">24</strain>
    </source>
</reference>
<organism evidence="1 2">
    <name type="scientific">Mycobacterium vicinigordonae</name>
    <dbReference type="NCBI Taxonomy" id="1719132"/>
    <lineage>
        <taxon>Bacteria</taxon>
        <taxon>Bacillati</taxon>
        <taxon>Actinomycetota</taxon>
        <taxon>Actinomycetes</taxon>
        <taxon>Mycobacteriales</taxon>
        <taxon>Mycobacteriaceae</taxon>
        <taxon>Mycobacterium</taxon>
    </lineage>
</organism>
<dbReference type="EMBL" id="CP059165">
    <property type="protein sequence ID" value="QLL08988.1"/>
    <property type="molecule type" value="Genomic_DNA"/>
</dbReference>
<reference evidence="2" key="3">
    <citation type="submission" date="2023-07" db="EMBL/GenBank/DDBJ databases">
        <title>Description of Mycobacterium gordonae subsp. intergordonae subsp.nov. and Mycobacterium gordonae subsp. gordonae subsp. nov.</title>
        <authorList>
            <person name="Huang H."/>
        </authorList>
    </citation>
    <scope>NUCLEOTIDE SEQUENCE [LARGE SCALE GENOMIC DNA]</scope>
    <source>
        <strain evidence="2">24</strain>
    </source>
</reference>
<gene>
    <name evidence="1" type="ORF">H0P51_08900</name>
</gene>
<dbReference type="Proteomes" id="UP000510682">
    <property type="component" value="Chromosome"/>
</dbReference>
<keyword evidence="2" id="KW-1185">Reference proteome</keyword>
<protein>
    <submittedName>
        <fullName evidence="1">Uncharacterized protein</fullName>
    </submittedName>
</protein>
<evidence type="ECO:0000313" key="1">
    <source>
        <dbReference type="EMBL" id="QLL08988.1"/>
    </source>
</evidence>